<reference evidence="2 3" key="1">
    <citation type="journal article" date="2019" name="Int. J. Syst. Evol. Microbiol.">
        <title>The Global Catalogue of Microorganisms (GCM) 10K type strain sequencing project: providing services to taxonomists for standard genome sequencing and annotation.</title>
        <authorList>
            <consortium name="The Broad Institute Genomics Platform"/>
            <consortium name="The Broad Institute Genome Sequencing Center for Infectious Disease"/>
            <person name="Wu L."/>
            <person name="Ma J."/>
        </authorList>
    </citation>
    <scope>NUCLEOTIDE SEQUENCE [LARGE SCALE GENOMIC DNA]</scope>
    <source>
        <strain evidence="2 3">SYNS20</strain>
    </source>
</reference>
<keyword evidence="3" id="KW-1185">Reference proteome</keyword>
<organism evidence="2 3">
    <name type="scientific">Halobaculum halobium</name>
    <dbReference type="NCBI Taxonomy" id="3032281"/>
    <lineage>
        <taxon>Archaea</taxon>
        <taxon>Methanobacteriati</taxon>
        <taxon>Methanobacteriota</taxon>
        <taxon>Stenosarchaea group</taxon>
        <taxon>Halobacteria</taxon>
        <taxon>Halobacteriales</taxon>
        <taxon>Haloferacaceae</taxon>
        <taxon>Halobaculum</taxon>
    </lineage>
</organism>
<dbReference type="AlphaFoldDB" id="A0ABD5TA17"/>
<feature type="region of interest" description="Disordered" evidence="1">
    <location>
        <begin position="22"/>
        <end position="42"/>
    </location>
</feature>
<dbReference type="PROSITE" id="PS51257">
    <property type="entry name" value="PROKAR_LIPOPROTEIN"/>
    <property type="match status" value="1"/>
</dbReference>
<protein>
    <recommendedName>
        <fullName evidence="4">Intracellular proteinase inhibitor</fullName>
    </recommendedName>
</protein>
<gene>
    <name evidence="2" type="ORF">ACFQFD_00495</name>
</gene>
<proteinExistence type="predicted"/>
<sequence length="298" mass="32398">MRRRALLAALAGAGALTAGCLRGGDADHRNRRTDASTATTATTGTLPASELRVDLDAIQPALVELDTDYYRLVAGSDRQYLVLSVSVDSGSPPSRSALRFRFDGEEYAPWQWEQIPARQSKGSGDEQYTNQMGTGWVAFDLPAAGDASDAALVWPAGTWRPDEQMRRLLAEPAPTLTLDEWRVPGTVSPGGTTVFEFAVRNDGEVPGWFVGGVNADGWYPHRPVAHLSRRVPPGETVTWEVAGEPIDLVEESWSEQVGDGEPDVEYELVWPGGNRRRSVRVAEAERTTGPADSGAHEW</sequence>
<dbReference type="EMBL" id="JBHSWX010000001">
    <property type="protein sequence ID" value="MFC6784514.1"/>
    <property type="molecule type" value="Genomic_DNA"/>
</dbReference>
<comment type="caution">
    <text evidence="2">The sequence shown here is derived from an EMBL/GenBank/DDBJ whole genome shotgun (WGS) entry which is preliminary data.</text>
</comment>
<dbReference type="GeneID" id="81211225"/>
<evidence type="ECO:0000313" key="2">
    <source>
        <dbReference type="EMBL" id="MFC6784514.1"/>
    </source>
</evidence>
<name>A0ABD5TA17_9EURY</name>
<feature type="compositionally biased region" description="Basic and acidic residues" evidence="1">
    <location>
        <begin position="24"/>
        <end position="34"/>
    </location>
</feature>
<evidence type="ECO:0000256" key="1">
    <source>
        <dbReference type="SAM" id="MobiDB-lite"/>
    </source>
</evidence>
<dbReference type="Proteomes" id="UP001596443">
    <property type="component" value="Unassembled WGS sequence"/>
</dbReference>
<dbReference type="RefSeq" id="WP_284063697.1">
    <property type="nucleotide sequence ID" value="NZ_CP126159.1"/>
</dbReference>
<evidence type="ECO:0008006" key="4">
    <source>
        <dbReference type="Google" id="ProtNLM"/>
    </source>
</evidence>
<evidence type="ECO:0000313" key="3">
    <source>
        <dbReference type="Proteomes" id="UP001596443"/>
    </source>
</evidence>
<accession>A0ABD5TA17</accession>